<dbReference type="Proteomes" id="UP000651668">
    <property type="component" value="Unassembled WGS sequence"/>
</dbReference>
<protein>
    <submittedName>
        <fullName evidence="10">Endo-1,4-beta-xylanase</fullName>
    </submittedName>
</protein>
<feature type="signal peptide" evidence="9">
    <location>
        <begin position="1"/>
        <end position="21"/>
    </location>
</feature>
<name>A0A916XHL5_9SPHI</name>
<keyword evidence="2" id="KW-0624">Polysaccharide degradation</keyword>
<dbReference type="Gene3D" id="2.115.10.20">
    <property type="entry name" value="Glycosyl hydrolase domain, family 43"/>
    <property type="match status" value="1"/>
</dbReference>
<evidence type="ECO:0000256" key="3">
    <source>
        <dbReference type="ARBA" id="ARBA00022801"/>
    </source>
</evidence>
<proteinExistence type="inferred from homology"/>
<accession>A0A916XHL5</accession>
<keyword evidence="4" id="KW-0119">Carbohydrate metabolism</keyword>
<sequence length="380" mass="42474">MSRILLITVSLILVLTNVTVAQQQAGTQRGVYTNPLKVQLGDPFVLYTKGTYYMYGTGKAEDRGFSAYASKDLVNWKPAGQVYFHDNKNGWSDPNTPWDGAYWAPEVYEVKGKFYLFYSAQWKVNPKKEMENFKIGVAVADKPTGPFIDLAPKPLFDPGYPIIDANVFFDTDGKSYLYYSRAAYKHPIASEIASQMRKKGKYKEIEESWVYGVELKSDFSGVIGQPKLILRPPVKLDDKQAAWESLSVTTGEVNRRWTEGSVTFKKDGIYYIMYSANHFGGEHYAVGYATSTSPLGPYKKSADNPILHKNTDKGGIVSGTGHNSIVYSPDGKEMFCVYHGRTIATGAERVVFIDRMEVKNGKIIVHGPTTKAQNLPTVQK</sequence>
<evidence type="ECO:0000256" key="9">
    <source>
        <dbReference type="SAM" id="SignalP"/>
    </source>
</evidence>
<evidence type="ECO:0000256" key="6">
    <source>
        <dbReference type="PIRSR" id="PIRSR606710-1"/>
    </source>
</evidence>
<dbReference type="SUPFAM" id="SSF75005">
    <property type="entry name" value="Arabinanase/levansucrase/invertase"/>
    <property type="match status" value="1"/>
</dbReference>
<feature type="active site" description="Proton donor" evidence="6">
    <location>
        <position position="259"/>
    </location>
</feature>
<dbReference type="EMBL" id="BMIL01000011">
    <property type="protein sequence ID" value="GGC74082.1"/>
    <property type="molecule type" value="Genomic_DNA"/>
</dbReference>
<dbReference type="Pfam" id="PF04616">
    <property type="entry name" value="Glyco_hydro_43"/>
    <property type="match status" value="1"/>
</dbReference>
<dbReference type="InterPro" id="IPR052176">
    <property type="entry name" value="Glycosyl_Hydrlase_43_Enz"/>
</dbReference>
<dbReference type="AlphaFoldDB" id="A0A916XHL5"/>
<evidence type="ECO:0000256" key="5">
    <source>
        <dbReference type="ARBA" id="ARBA00023295"/>
    </source>
</evidence>
<comment type="caution">
    <text evidence="10">The sequence shown here is derived from an EMBL/GenBank/DDBJ whole genome shotgun (WGS) entry which is preliminary data.</text>
</comment>
<reference evidence="10" key="1">
    <citation type="journal article" date="2014" name="Int. J. Syst. Evol. Microbiol.">
        <title>Complete genome sequence of Corynebacterium casei LMG S-19264T (=DSM 44701T), isolated from a smear-ripened cheese.</title>
        <authorList>
            <consortium name="US DOE Joint Genome Institute (JGI-PGF)"/>
            <person name="Walter F."/>
            <person name="Albersmeier A."/>
            <person name="Kalinowski J."/>
            <person name="Ruckert C."/>
        </authorList>
    </citation>
    <scope>NUCLEOTIDE SEQUENCE</scope>
    <source>
        <strain evidence="10">CGMCC 1.15343</strain>
    </source>
</reference>
<comment type="similarity">
    <text evidence="1 8">Belongs to the glycosyl hydrolase 43 family.</text>
</comment>
<organism evidence="10 11">
    <name type="scientific">Pedobacter quisquiliarum</name>
    <dbReference type="NCBI Taxonomy" id="1834438"/>
    <lineage>
        <taxon>Bacteria</taxon>
        <taxon>Pseudomonadati</taxon>
        <taxon>Bacteroidota</taxon>
        <taxon>Sphingobacteriia</taxon>
        <taxon>Sphingobacteriales</taxon>
        <taxon>Sphingobacteriaceae</taxon>
        <taxon>Pedobacter</taxon>
    </lineage>
</organism>
<dbReference type="GO" id="GO:0004553">
    <property type="term" value="F:hydrolase activity, hydrolyzing O-glycosyl compounds"/>
    <property type="evidence" value="ECO:0007669"/>
    <property type="project" value="InterPro"/>
</dbReference>
<dbReference type="CDD" id="cd08991">
    <property type="entry name" value="GH43_HoAraf43-like"/>
    <property type="match status" value="1"/>
</dbReference>
<keyword evidence="2" id="KW-0858">Xylan degradation</keyword>
<keyword evidence="9" id="KW-0732">Signal</keyword>
<reference evidence="10" key="2">
    <citation type="submission" date="2020-09" db="EMBL/GenBank/DDBJ databases">
        <authorList>
            <person name="Sun Q."/>
            <person name="Zhou Y."/>
        </authorList>
    </citation>
    <scope>NUCLEOTIDE SEQUENCE</scope>
    <source>
        <strain evidence="10">CGMCC 1.15343</strain>
    </source>
</reference>
<feature type="chain" id="PRO_5037342322" evidence="9">
    <location>
        <begin position="22"/>
        <end position="380"/>
    </location>
</feature>
<feature type="site" description="Important for catalytic activity, responsible for pKa modulation of the active site Glu and correct orientation of both the proton donor and substrate" evidence="7">
    <location>
        <position position="164"/>
    </location>
</feature>
<evidence type="ECO:0000256" key="8">
    <source>
        <dbReference type="RuleBase" id="RU361187"/>
    </source>
</evidence>
<evidence type="ECO:0000256" key="7">
    <source>
        <dbReference type="PIRSR" id="PIRSR606710-2"/>
    </source>
</evidence>
<dbReference type="InterPro" id="IPR023296">
    <property type="entry name" value="Glyco_hydro_beta-prop_sf"/>
</dbReference>
<evidence type="ECO:0000313" key="11">
    <source>
        <dbReference type="Proteomes" id="UP000651668"/>
    </source>
</evidence>
<evidence type="ECO:0000256" key="2">
    <source>
        <dbReference type="ARBA" id="ARBA00022651"/>
    </source>
</evidence>
<evidence type="ECO:0000256" key="4">
    <source>
        <dbReference type="ARBA" id="ARBA00023277"/>
    </source>
</evidence>
<evidence type="ECO:0000313" key="10">
    <source>
        <dbReference type="EMBL" id="GGC74082.1"/>
    </source>
</evidence>
<gene>
    <name evidence="10" type="ORF">GCM10011387_29650</name>
</gene>
<keyword evidence="5 8" id="KW-0326">Glycosidase</keyword>
<dbReference type="RefSeq" id="WP_188627712.1">
    <property type="nucleotide sequence ID" value="NZ_BMIL01000011.1"/>
</dbReference>
<dbReference type="GO" id="GO:0045493">
    <property type="term" value="P:xylan catabolic process"/>
    <property type="evidence" value="ECO:0007669"/>
    <property type="project" value="UniProtKB-KW"/>
</dbReference>
<dbReference type="InterPro" id="IPR006710">
    <property type="entry name" value="Glyco_hydro_43"/>
</dbReference>
<feature type="active site" description="Proton acceptor" evidence="6">
    <location>
        <position position="42"/>
    </location>
</feature>
<keyword evidence="11" id="KW-1185">Reference proteome</keyword>
<dbReference type="PANTHER" id="PTHR43772">
    <property type="entry name" value="ENDO-1,4-BETA-XYLANASE"/>
    <property type="match status" value="1"/>
</dbReference>
<evidence type="ECO:0000256" key="1">
    <source>
        <dbReference type="ARBA" id="ARBA00009865"/>
    </source>
</evidence>
<keyword evidence="3 8" id="KW-0378">Hydrolase</keyword>
<dbReference type="PANTHER" id="PTHR43772:SF2">
    <property type="entry name" value="PUTATIVE (AFU_ORTHOLOGUE AFUA_2G04480)-RELATED"/>
    <property type="match status" value="1"/>
</dbReference>